<evidence type="ECO:0000313" key="3">
    <source>
        <dbReference type="EMBL" id="KAK2069975.1"/>
    </source>
</evidence>
<proteinExistence type="predicted"/>
<feature type="compositionally biased region" description="Low complexity" evidence="1">
    <location>
        <begin position="215"/>
        <end position="270"/>
    </location>
</feature>
<feature type="compositionally biased region" description="Polar residues" evidence="1">
    <location>
        <begin position="271"/>
        <end position="289"/>
    </location>
</feature>
<feature type="region of interest" description="Disordered" evidence="1">
    <location>
        <begin position="154"/>
        <end position="184"/>
    </location>
</feature>
<organism evidence="3 4">
    <name type="scientific">Phyllachora maydis</name>
    <dbReference type="NCBI Taxonomy" id="1825666"/>
    <lineage>
        <taxon>Eukaryota</taxon>
        <taxon>Fungi</taxon>
        <taxon>Dikarya</taxon>
        <taxon>Ascomycota</taxon>
        <taxon>Pezizomycotina</taxon>
        <taxon>Sordariomycetes</taxon>
        <taxon>Sordariomycetidae</taxon>
        <taxon>Phyllachorales</taxon>
        <taxon>Phyllachoraceae</taxon>
        <taxon>Phyllachora</taxon>
    </lineage>
</organism>
<evidence type="ECO:0000313" key="4">
    <source>
        <dbReference type="Proteomes" id="UP001217918"/>
    </source>
</evidence>
<feature type="compositionally biased region" description="Pro residues" evidence="1">
    <location>
        <begin position="386"/>
        <end position="395"/>
    </location>
</feature>
<dbReference type="PANTHER" id="PTHR46929">
    <property type="entry name" value="EXPRESSED PROTEIN"/>
    <property type="match status" value="1"/>
</dbReference>
<keyword evidence="4" id="KW-1185">Reference proteome</keyword>
<evidence type="ECO:0000259" key="2">
    <source>
        <dbReference type="Pfam" id="PF12776"/>
    </source>
</evidence>
<dbReference type="Pfam" id="PF12776">
    <property type="entry name" value="Myb_DNA-bind_3"/>
    <property type="match status" value="1"/>
</dbReference>
<dbReference type="AlphaFoldDB" id="A0AAD9MCI8"/>
<feature type="compositionally biased region" description="Low complexity" evidence="1">
    <location>
        <begin position="342"/>
        <end position="352"/>
    </location>
</feature>
<reference evidence="3" key="1">
    <citation type="journal article" date="2023" name="Mol. Plant Microbe Interact.">
        <title>Elucidating the Obligate Nature and Biological Capacity of an Invasive Fungal Corn Pathogen.</title>
        <authorList>
            <person name="MacCready J.S."/>
            <person name="Roggenkamp E.M."/>
            <person name="Gdanetz K."/>
            <person name="Chilvers M.I."/>
        </authorList>
    </citation>
    <scope>NUCLEOTIDE SEQUENCE</scope>
    <source>
        <strain evidence="3">PM02</strain>
    </source>
</reference>
<dbReference type="EMBL" id="JAQQPM010000003">
    <property type="protein sequence ID" value="KAK2069975.1"/>
    <property type="molecule type" value="Genomic_DNA"/>
</dbReference>
<dbReference type="Proteomes" id="UP001217918">
    <property type="component" value="Unassembled WGS sequence"/>
</dbReference>
<feature type="domain" description="Myb/SANT-like" evidence="2">
    <location>
        <begin position="28"/>
        <end position="122"/>
    </location>
</feature>
<dbReference type="InterPro" id="IPR024752">
    <property type="entry name" value="Myb/SANT-like_dom"/>
</dbReference>
<accession>A0AAD9MCI8</accession>
<name>A0AAD9MCI8_9PEZI</name>
<feature type="region of interest" description="Disordered" evidence="1">
    <location>
        <begin position="199"/>
        <end position="395"/>
    </location>
</feature>
<evidence type="ECO:0000256" key="1">
    <source>
        <dbReference type="SAM" id="MobiDB-lite"/>
    </source>
</evidence>
<dbReference type="PANTHER" id="PTHR46929:SF3">
    <property type="entry name" value="MYB_SANT-LIKE DOMAIN-CONTAINING PROTEIN"/>
    <property type="match status" value="1"/>
</dbReference>
<gene>
    <name evidence="3" type="ORF">P8C59_004514</name>
</gene>
<sequence>MSDDSYGGVGLHADAALGSGKHRGPRFSWNPSYEETFFRSLCESVQMGLREGTVFKQEAWDRALHALIERHNAFANKGHLINKSDNARKKFRLWRGLREDAQFHYNPETRMVSAPDDVWTRHIEREPLSRSLKGRPFDHEQYYEILYPDVIGSGGIPRRVTKTRRKTDSGTLMDEPDGPGNTLLDFHLLTDVTYDNTTNTMQQQQQQQPPPPPQSQHQHAQHSQHLQPSQHTQHPPHMQHPPQHTQQHPQPTRQLSSNVHQAVAPHQAQQRPSSTVIPPRTTFTSTSALTPPEENMPQSHKRYLSTTDANGVVSGQTPNKRQRNAPPPQLFGDRMNNQGLGQTQTQTQTPTQTHDHSLNVNHGHMQSNPTNAVAVPRRRPTTTTTTPPPPAGGPDAPPAIHPWAAVTVRWQEQAMDLFFRDFADEDSDLQIKIGEKVLTDENKAMLFCKMPPQLRRHYVKRLREAHNRIA</sequence>
<feature type="compositionally biased region" description="Polar residues" evidence="1">
    <location>
        <begin position="358"/>
        <end position="371"/>
    </location>
</feature>
<protein>
    <recommendedName>
        <fullName evidence="2">Myb/SANT-like domain-containing protein</fullName>
    </recommendedName>
</protein>
<comment type="caution">
    <text evidence="3">The sequence shown here is derived from an EMBL/GenBank/DDBJ whole genome shotgun (WGS) entry which is preliminary data.</text>
</comment>
<feature type="compositionally biased region" description="Polar residues" evidence="1">
    <location>
        <begin position="304"/>
        <end position="319"/>
    </location>
</feature>